<evidence type="ECO:0000256" key="1">
    <source>
        <dbReference type="SAM" id="MobiDB-lite"/>
    </source>
</evidence>
<comment type="caution">
    <text evidence="2">The sequence shown here is derived from an EMBL/GenBank/DDBJ whole genome shotgun (WGS) entry which is preliminary data.</text>
</comment>
<sequence>METPDDCICRNKSTREGRMQEEDWARVPAELQSSKKLKAYETTQELNQLTNAARLPPEPFITAESKGATDGNKGTEDNGCCGRRRGTGGGGIGITITTTVAAAAFKKTFIHALCLHFLTWLSEKMCQLKIDFAQVGTNLFAMSMEPSYS</sequence>
<accession>A0AA88RDU3</accession>
<proteinExistence type="predicted"/>
<name>A0AA88RDU3_9ASTE</name>
<protein>
    <submittedName>
        <fullName evidence="2">Uncharacterized protein</fullName>
    </submittedName>
</protein>
<dbReference type="EMBL" id="JAVXUO010002036">
    <property type="protein sequence ID" value="KAK2976811.1"/>
    <property type="molecule type" value="Genomic_DNA"/>
</dbReference>
<dbReference type="Proteomes" id="UP001187471">
    <property type="component" value="Unassembled WGS sequence"/>
</dbReference>
<organism evidence="2 3">
    <name type="scientific">Escallonia rubra</name>
    <dbReference type="NCBI Taxonomy" id="112253"/>
    <lineage>
        <taxon>Eukaryota</taxon>
        <taxon>Viridiplantae</taxon>
        <taxon>Streptophyta</taxon>
        <taxon>Embryophyta</taxon>
        <taxon>Tracheophyta</taxon>
        <taxon>Spermatophyta</taxon>
        <taxon>Magnoliopsida</taxon>
        <taxon>eudicotyledons</taxon>
        <taxon>Gunneridae</taxon>
        <taxon>Pentapetalae</taxon>
        <taxon>asterids</taxon>
        <taxon>campanulids</taxon>
        <taxon>Escalloniales</taxon>
        <taxon>Escalloniaceae</taxon>
        <taxon>Escallonia</taxon>
    </lineage>
</organism>
<dbReference type="AlphaFoldDB" id="A0AA88RDU3"/>
<gene>
    <name evidence="2" type="ORF">RJ640_002210</name>
</gene>
<evidence type="ECO:0000313" key="2">
    <source>
        <dbReference type="EMBL" id="KAK2976811.1"/>
    </source>
</evidence>
<keyword evidence="3" id="KW-1185">Reference proteome</keyword>
<feature type="region of interest" description="Disordered" evidence="1">
    <location>
        <begin position="49"/>
        <end position="83"/>
    </location>
</feature>
<reference evidence="2" key="1">
    <citation type="submission" date="2022-12" db="EMBL/GenBank/DDBJ databases">
        <title>Draft genome assemblies for two species of Escallonia (Escalloniales).</title>
        <authorList>
            <person name="Chanderbali A."/>
            <person name="Dervinis C."/>
            <person name="Anghel I."/>
            <person name="Soltis D."/>
            <person name="Soltis P."/>
            <person name="Zapata F."/>
        </authorList>
    </citation>
    <scope>NUCLEOTIDE SEQUENCE</scope>
    <source>
        <strain evidence="2">UCBG92.1500</strain>
        <tissue evidence="2">Leaf</tissue>
    </source>
</reference>
<evidence type="ECO:0000313" key="3">
    <source>
        <dbReference type="Proteomes" id="UP001187471"/>
    </source>
</evidence>